<evidence type="ECO:0000313" key="9">
    <source>
        <dbReference type="EMBL" id="KPV50690.1"/>
    </source>
</evidence>
<evidence type="ECO:0000256" key="6">
    <source>
        <dbReference type="ARBA" id="ARBA00023136"/>
    </source>
</evidence>
<accession>A0A0P9DL71</accession>
<evidence type="ECO:0000256" key="2">
    <source>
        <dbReference type="ARBA" id="ARBA00022448"/>
    </source>
</evidence>
<sequence length="298" mass="32929">MTQASYKRRKRNETIGRVAFWILIVLILLYTLFPFYWAIVSSLKPSTELFDTPVAYWPKNPTLQNYRDVFANPVFPLALRNSVIVTVATVVLALILGSLGAYALGRLRFRGRTVILYTILGMTTFPQIAILGSLYQMIVGAGLYNRLGALIFSYTVFTLPFTVWVLTSFFRALPGELEEAAFVDGATPLQTFRMVLLPLAAPAMVTTGLLAFINAWNEFLFALTFTQDYGDPAHFFNLSSGARTAIVAVATFQGKTQFELPWGSIMAASVTLTIPLVILVLVFQRRIMAGLTAGAVKG</sequence>
<dbReference type="PATRIC" id="fig|186479.3.peg.1137"/>
<dbReference type="AlphaFoldDB" id="A0A0P9DL71"/>
<dbReference type="GO" id="GO:0005886">
    <property type="term" value="C:plasma membrane"/>
    <property type="evidence" value="ECO:0007669"/>
    <property type="project" value="UniProtKB-SubCell"/>
</dbReference>
<keyword evidence="3" id="KW-1003">Cell membrane</keyword>
<dbReference type="GO" id="GO:0055085">
    <property type="term" value="P:transmembrane transport"/>
    <property type="evidence" value="ECO:0007669"/>
    <property type="project" value="InterPro"/>
</dbReference>
<evidence type="ECO:0000313" key="10">
    <source>
        <dbReference type="Proteomes" id="UP000050509"/>
    </source>
</evidence>
<dbReference type="SUPFAM" id="SSF161098">
    <property type="entry name" value="MetI-like"/>
    <property type="match status" value="1"/>
</dbReference>
<feature type="transmembrane region" description="Helical" evidence="7">
    <location>
        <begin position="194"/>
        <end position="216"/>
    </location>
</feature>
<feature type="transmembrane region" description="Helical" evidence="7">
    <location>
        <begin position="114"/>
        <end position="138"/>
    </location>
</feature>
<protein>
    <submittedName>
        <fullName evidence="9">Sugar ABC transporter permease</fullName>
    </submittedName>
</protein>
<comment type="similarity">
    <text evidence="7">Belongs to the binding-protein-dependent transport system permease family.</text>
</comment>
<keyword evidence="5 7" id="KW-1133">Transmembrane helix</keyword>
<comment type="subcellular location">
    <subcellularLocation>
        <location evidence="1 7">Cell membrane</location>
        <topology evidence="1 7">Multi-pass membrane protein</topology>
    </subcellularLocation>
</comment>
<evidence type="ECO:0000256" key="1">
    <source>
        <dbReference type="ARBA" id="ARBA00004651"/>
    </source>
</evidence>
<gene>
    <name evidence="9" type="ORF">SE17_25435</name>
</gene>
<dbReference type="PROSITE" id="PS50928">
    <property type="entry name" value="ABC_TM1"/>
    <property type="match status" value="1"/>
</dbReference>
<dbReference type="InterPro" id="IPR050901">
    <property type="entry name" value="BP-dep_ABC_trans_perm"/>
</dbReference>
<feature type="transmembrane region" description="Helical" evidence="7">
    <location>
        <begin position="262"/>
        <end position="283"/>
    </location>
</feature>
<evidence type="ECO:0000256" key="5">
    <source>
        <dbReference type="ARBA" id="ARBA00022989"/>
    </source>
</evidence>
<feature type="transmembrane region" description="Helical" evidence="7">
    <location>
        <begin position="150"/>
        <end position="173"/>
    </location>
</feature>
<keyword evidence="10" id="KW-1185">Reference proteome</keyword>
<dbReference type="EMBL" id="LJCR01001257">
    <property type="protein sequence ID" value="KPV50690.1"/>
    <property type="molecule type" value="Genomic_DNA"/>
</dbReference>
<feature type="domain" description="ABC transmembrane type-1" evidence="8">
    <location>
        <begin position="79"/>
        <end position="283"/>
    </location>
</feature>
<dbReference type="CDD" id="cd06261">
    <property type="entry name" value="TM_PBP2"/>
    <property type="match status" value="1"/>
</dbReference>
<reference evidence="9 10" key="1">
    <citation type="submission" date="2015-09" db="EMBL/GenBank/DDBJ databases">
        <title>Draft genome sequence of Kouleothrix aurantiaca JCM 19913.</title>
        <authorList>
            <person name="Hemp J."/>
        </authorList>
    </citation>
    <scope>NUCLEOTIDE SEQUENCE [LARGE SCALE GENOMIC DNA]</scope>
    <source>
        <strain evidence="9 10">COM-B</strain>
    </source>
</reference>
<evidence type="ECO:0000256" key="3">
    <source>
        <dbReference type="ARBA" id="ARBA00022475"/>
    </source>
</evidence>
<name>A0A0P9DL71_9CHLR</name>
<dbReference type="InterPro" id="IPR035906">
    <property type="entry name" value="MetI-like_sf"/>
</dbReference>
<comment type="caution">
    <text evidence="9">The sequence shown here is derived from an EMBL/GenBank/DDBJ whole genome shotgun (WGS) entry which is preliminary data.</text>
</comment>
<evidence type="ECO:0000256" key="7">
    <source>
        <dbReference type="RuleBase" id="RU363032"/>
    </source>
</evidence>
<dbReference type="Proteomes" id="UP000050509">
    <property type="component" value="Unassembled WGS sequence"/>
</dbReference>
<dbReference type="InterPro" id="IPR000515">
    <property type="entry name" value="MetI-like"/>
</dbReference>
<feature type="transmembrane region" description="Helical" evidence="7">
    <location>
        <begin position="83"/>
        <end position="102"/>
    </location>
</feature>
<organism evidence="9 10">
    <name type="scientific">Kouleothrix aurantiaca</name>
    <dbReference type="NCBI Taxonomy" id="186479"/>
    <lineage>
        <taxon>Bacteria</taxon>
        <taxon>Bacillati</taxon>
        <taxon>Chloroflexota</taxon>
        <taxon>Chloroflexia</taxon>
        <taxon>Chloroflexales</taxon>
        <taxon>Roseiflexineae</taxon>
        <taxon>Roseiflexaceae</taxon>
        <taxon>Kouleothrix</taxon>
    </lineage>
</organism>
<dbReference type="Gene3D" id="1.10.3720.10">
    <property type="entry name" value="MetI-like"/>
    <property type="match status" value="1"/>
</dbReference>
<evidence type="ECO:0000256" key="4">
    <source>
        <dbReference type="ARBA" id="ARBA00022692"/>
    </source>
</evidence>
<keyword evidence="4 7" id="KW-0812">Transmembrane</keyword>
<proteinExistence type="inferred from homology"/>
<dbReference type="Pfam" id="PF00528">
    <property type="entry name" value="BPD_transp_1"/>
    <property type="match status" value="1"/>
</dbReference>
<keyword evidence="6 7" id="KW-0472">Membrane</keyword>
<dbReference type="PANTHER" id="PTHR32243">
    <property type="entry name" value="MALTOSE TRANSPORT SYSTEM PERMEASE-RELATED"/>
    <property type="match status" value="1"/>
</dbReference>
<dbReference type="PANTHER" id="PTHR32243:SF18">
    <property type="entry name" value="INNER MEMBRANE ABC TRANSPORTER PERMEASE PROTEIN YCJP"/>
    <property type="match status" value="1"/>
</dbReference>
<feature type="transmembrane region" description="Helical" evidence="7">
    <location>
        <begin position="20"/>
        <end position="39"/>
    </location>
</feature>
<evidence type="ECO:0000259" key="8">
    <source>
        <dbReference type="PROSITE" id="PS50928"/>
    </source>
</evidence>
<keyword evidence="2 7" id="KW-0813">Transport</keyword>